<dbReference type="EMBL" id="BARV01016609">
    <property type="protein sequence ID" value="GAI28999.1"/>
    <property type="molecule type" value="Genomic_DNA"/>
</dbReference>
<evidence type="ECO:0000259" key="1">
    <source>
        <dbReference type="Pfam" id="PF13476"/>
    </source>
</evidence>
<organism evidence="2">
    <name type="scientific">marine sediment metagenome</name>
    <dbReference type="NCBI Taxonomy" id="412755"/>
    <lineage>
        <taxon>unclassified sequences</taxon>
        <taxon>metagenomes</taxon>
        <taxon>ecological metagenomes</taxon>
    </lineage>
</organism>
<dbReference type="Pfam" id="PF13476">
    <property type="entry name" value="AAA_23"/>
    <property type="match status" value="1"/>
</dbReference>
<dbReference type="AlphaFoldDB" id="X1PDN2"/>
<dbReference type="GO" id="GO:0006302">
    <property type="term" value="P:double-strand break repair"/>
    <property type="evidence" value="ECO:0007669"/>
    <property type="project" value="InterPro"/>
</dbReference>
<evidence type="ECO:0000313" key="2">
    <source>
        <dbReference type="EMBL" id="GAI28999.1"/>
    </source>
</evidence>
<protein>
    <recommendedName>
        <fullName evidence="1">Rad50/SbcC-type AAA domain-containing protein</fullName>
    </recommendedName>
</protein>
<proteinExistence type="predicted"/>
<sequence>MKVLKIHIENIRGVKEIDLEPEGENFVIFGPNGTGKSAIVDALDFLFTGRISRLSGEGTAGITLRTHGPHVDSKPKDTLVQAEIQILGSKDIFMLKRSLCRPDKLEILSGDKTKLTDILKIASRGQHVLSRREILKYIAAKKGERGKEIQALLNLRKVEQLKGTIRKRGNGSSKNTRLR</sequence>
<gene>
    <name evidence="2" type="ORF">S06H3_28464</name>
</gene>
<dbReference type="GO" id="GO:0016887">
    <property type="term" value="F:ATP hydrolysis activity"/>
    <property type="evidence" value="ECO:0007669"/>
    <property type="project" value="InterPro"/>
</dbReference>
<reference evidence="2" key="1">
    <citation type="journal article" date="2014" name="Front. Microbiol.">
        <title>High frequency of phylogenetically diverse reductive dehalogenase-homologous genes in deep subseafloor sedimentary metagenomes.</title>
        <authorList>
            <person name="Kawai M."/>
            <person name="Futagami T."/>
            <person name="Toyoda A."/>
            <person name="Takaki Y."/>
            <person name="Nishi S."/>
            <person name="Hori S."/>
            <person name="Arai W."/>
            <person name="Tsubouchi T."/>
            <person name="Morono Y."/>
            <person name="Uchiyama I."/>
            <person name="Ito T."/>
            <person name="Fujiyama A."/>
            <person name="Inagaki F."/>
            <person name="Takami H."/>
        </authorList>
    </citation>
    <scope>NUCLEOTIDE SEQUENCE</scope>
    <source>
        <strain evidence="2">Expedition CK06-06</strain>
    </source>
</reference>
<dbReference type="Gene3D" id="3.40.50.300">
    <property type="entry name" value="P-loop containing nucleotide triphosphate hydrolases"/>
    <property type="match status" value="1"/>
</dbReference>
<feature type="domain" description="Rad50/SbcC-type AAA" evidence="1">
    <location>
        <begin position="5"/>
        <end position="163"/>
    </location>
</feature>
<dbReference type="InterPro" id="IPR038729">
    <property type="entry name" value="Rad50/SbcC_AAA"/>
</dbReference>
<accession>X1PDN2</accession>
<name>X1PDN2_9ZZZZ</name>
<dbReference type="SUPFAM" id="SSF52540">
    <property type="entry name" value="P-loop containing nucleoside triphosphate hydrolases"/>
    <property type="match status" value="1"/>
</dbReference>
<comment type="caution">
    <text evidence="2">The sequence shown here is derived from an EMBL/GenBank/DDBJ whole genome shotgun (WGS) entry which is preliminary data.</text>
</comment>
<dbReference type="InterPro" id="IPR027417">
    <property type="entry name" value="P-loop_NTPase"/>
</dbReference>